<dbReference type="EMBL" id="GG663740">
    <property type="protein sequence ID" value="EEH56767.1"/>
    <property type="molecule type" value="Genomic_DNA"/>
</dbReference>
<sequence>MVIEHVAPATRLLEKRRQMREVQDALEATKREFALKEEGFKRREETIKNKDLDLQESLVRFSKFLQENDSKRTRAERKAADEIKIRLQKEVEIEELTRALADLKTRSEDAAERLARNVRYKEYLESVINASPEYEEIPEILLRHETLAATNADLLAEDKRLSARVESEKADLTAYSKRKQNESLGLNNEIARLKIELERASLRAADAARDRDVALAVVGQKTLDHGQVCMAADNIFIRCRRRSAVKYRAHTDPLEQLHVVGEFVSDMSEVVKLKDKR</sequence>
<dbReference type="RefSeq" id="XP_003059635.1">
    <property type="nucleotide sequence ID" value="XM_003059589.1"/>
</dbReference>
<feature type="coiled-coil region" evidence="2">
    <location>
        <begin position="86"/>
        <end position="113"/>
    </location>
</feature>
<keyword evidence="5" id="KW-1185">Reference proteome</keyword>
<keyword evidence="1 2" id="KW-0175">Coiled coil</keyword>
<evidence type="ECO:0000313" key="5">
    <source>
        <dbReference type="Proteomes" id="UP000001876"/>
    </source>
</evidence>
<dbReference type="AlphaFoldDB" id="C1MVB0"/>
<feature type="coiled-coil region" evidence="2">
    <location>
        <begin position="176"/>
        <end position="210"/>
    </location>
</feature>
<evidence type="ECO:0000256" key="2">
    <source>
        <dbReference type="SAM" id="Coils"/>
    </source>
</evidence>
<dbReference type="OMA" id="CADKKRV"/>
<evidence type="ECO:0000256" key="1">
    <source>
        <dbReference type="ARBA" id="ARBA00023054"/>
    </source>
</evidence>
<dbReference type="OrthoDB" id="10264298at2759"/>
<reference evidence="4 5" key="1">
    <citation type="journal article" date="2009" name="Science">
        <title>Green evolution and dynamic adaptations revealed by genomes of the marine picoeukaryotes Micromonas.</title>
        <authorList>
            <person name="Worden A.Z."/>
            <person name="Lee J.H."/>
            <person name="Mock T."/>
            <person name="Rouze P."/>
            <person name="Simmons M.P."/>
            <person name="Aerts A.L."/>
            <person name="Allen A.E."/>
            <person name="Cuvelier M.L."/>
            <person name="Derelle E."/>
            <person name="Everett M.V."/>
            <person name="Foulon E."/>
            <person name="Grimwood J."/>
            <person name="Gundlach H."/>
            <person name="Henrissat B."/>
            <person name="Napoli C."/>
            <person name="McDonald S.M."/>
            <person name="Parker M.S."/>
            <person name="Rombauts S."/>
            <person name="Salamov A."/>
            <person name="Von Dassow P."/>
            <person name="Badger J.H."/>
            <person name="Coutinho P.M."/>
            <person name="Demir E."/>
            <person name="Dubchak I."/>
            <person name="Gentemann C."/>
            <person name="Eikrem W."/>
            <person name="Gready J.E."/>
            <person name="John U."/>
            <person name="Lanier W."/>
            <person name="Lindquist E.A."/>
            <person name="Lucas S."/>
            <person name="Mayer K.F."/>
            <person name="Moreau H."/>
            <person name="Not F."/>
            <person name="Otillar R."/>
            <person name="Panaud O."/>
            <person name="Pangilinan J."/>
            <person name="Paulsen I."/>
            <person name="Piegu B."/>
            <person name="Poliakov A."/>
            <person name="Robbens S."/>
            <person name="Schmutz J."/>
            <person name="Toulza E."/>
            <person name="Wyss T."/>
            <person name="Zelensky A."/>
            <person name="Zhou K."/>
            <person name="Armbrust E.V."/>
            <person name="Bhattacharya D."/>
            <person name="Goodenough U.W."/>
            <person name="Van de Peer Y."/>
            <person name="Grigoriev I.V."/>
        </authorList>
    </citation>
    <scope>NUCLEOTIDE SEQUENCE [LARGE SCALE GENOMIC DNA]</scope>
    <source>
        <strain evidence="4 5">CCMP1545</strain>
    </source>
</reference>
<gene>
    <name evidence="4" type="ORF">MICPUCDRAFT_17675</name>
</gene>
<name>C1MVB0_MICPC</name>
<dbReference type="InterPro" id="IPR051147">
    <property type="entry name" value="CFAP_domain-containing"/>
</dbReference>
<dbReference type="GO" id="GO:0005856">
    <property type="term" value="C:cytoskeleton"/>
    <property type="evidence" value="ECO:0007669"/>
    <property type="project" value="UniProtKB-ARBA"/>
</dbReference>
<evidence type="ECO:0000313" key="4">
    <source>
        <dbReference type="EMBL" id="EEH56767.1"/>
    </source>
</evidence>
<dbReference type="PANTHER" id="PTHR21683:SF2">
    <property type="entry name" value="COILED-COIL DOMAIN-CONTAINING PROTEIN 42 LIKE-2-LIKE"/>
    <property type="match status" value="1"/>
</dbReference>
<protein>
    <submittedName>
        <fullName evidence="4">Predicted protein</fullName>
    </submittedName>
</protein>
<dbReference type="PANTHER" id="PTHR21683">
    <property type="entry name" value="COILED-COIL DOMAIN-CONTAINING PROTEIN 42 LIKE-2-LIKE-RELATED"/>
    <property type="match status" value="1"/>
</dbReference>
<dbReference type="KEGG" id="mpp:MICPUCDRAFT_17675"/>
<proteinExistence type="predicted"/>
<feature type="domain" description="DUF4200" evidence="3">
    <location>
        <begin position="12"/>
        <end position="129"/>
    </location>
</feature>
<accession>C1MVB0</accession>
<dbReference type="GeneID" id="9684784"/>
<dbReference type="InterPro" id="IPR025252">
    <property type="entry name" value="DUF4200"/>
</dbReference>
<dbReference type="eggNOG" id="ENOG502QRZS">
    <property type="taxonomic scope" value="Eukaryota"/>
</dbReference>
<organism evidence="5">
    <name type="scientific">Micromonas pusilla (strain CCMP1545)</name>
    <name type="common">Picoplanktonic green alga</name>
    <dbReference type="NCBI Taxonomy" id="564608"/>
    <lineage>
        <taxon>Eukaryota</taxon>
        <taxon>Viridiplantae</taxon>
        <taxon>Chlorophyta</taxon>
        <taxon>Mamiellophyceae</taxon>
        <taxon>Mamiellales</taxon>
        <taxon>Mamiellaceae</taxon>
        <taxon>Micromonas</taxon>
    </lineage>
</organism>
<evidence type="ECO:0000259" key="3">
    <source>
        <dbReference type="Pfam" id="PF13863"/>
    </source>
</evidence>
<dbReference type="STRING" id="564608.C1MVB0"/>
<dbReference type="Proteomes" id="UP000001876">
    <property type="component" value="Unassembled WGS sequence"/>
</dbReference>
<dbReference type="Pfam" id="PF13863">
    <property type="entry name" value="DUF4200"/>
    <property type="match status" value="1"/>
</dbReference>